<evidence type="ECO:0000313" key="2">
    <source>
        <dbReference type="Proteomes" id="UP001234297"/>
    </source>
</evidence>
<reference evidence="1 2" key="1">
    <citation type="journal article" date="2022" name="Hortic Res">
        <title>A haplotype resolved chromosomal level avocado genome allows analysis of novel avocado genes.</title>
        <authorList>
            <person name="Nath O."/>
            <person name="Fletcher S.J."/>
            <person name="Hayward A."/>
            <person name="Shaw L.M."/>
            <person name="Masouleh A.K."/>
            <person name="Furtado A."/>
            <person name="Henry R.J."/>
            <person name="Mitter N."/>
        </authorList>
    </citation>
    <scope>NUCLEOTIDE SEQUENCE [LARGE SCALE GENOMIC DNA]</scope>
    <source>
        <strain evidence="2">cv. Hass</strain>
    </source>
</reference>
<comment type="caution">
    <text evidence="1">The sequence shown here is derived from an EMBL/GenBank/DDBJ whole genome shotgun (WGS) entry which is preliminary data.</text>
</comment>
<name>A0ACC2M1I3_PERAE</name>
<gene>
    <name evidence="1" type="ORF">MRB53_016189</name>
</gene>
<proteinExistence type="predicted"/>
<accession>A0ACC2M1I3</accession>
<protein>
    <submittedName>
        <fullName evidence="1">Uncharacterized protein</fullName>
    </submittedName>
</protein>
<evidence type="ECO:0000313" key="1">
    <source>
        <dbReference type="EMBL" id="KAJ8639495.1"/>
    </source>
</evidence>
<sequence length="93" mass="10373">MKHFSRPSSQKPFLVKPKNTLRRSPTTTLPSPHEEEKSRSQSLLSSLQSVRFCLSELFHLPQVALLLNEAISATISVALLFNEAISATISERP</sequence>
<dbReference type="Proteomes" id="UP001234297">
    <property type="component" value="Chromosome 5"/>
</dbReference>
<keyword evidence="2" id="KW-1185">Reference proteome</keyword>
<dbReference type="EMBL" id="CM056813">
    <property type="protein sequence ID" value="KAJ8639495.1"/>
    <property type="molecule type" value="Genomic_DNA"/>
</dbReference>
<organism evidence="1 2">
    <name type="scientific">Persea americana</name>
    <name type="common">Avocado</name>
    <dbReference type="NCBI Taxonomy" id="3435"/>
    <lineage>
        <taxon>Eukaryota</taxon>
        <taxon>Viridiplantae</taxon>
        <taxon>Streptophyta</taxon>
        <taxon>Embryophyta</taxon>
        <taxon>Tracheophyta</taxon>
        <taxon>Spermatophyta</taxon>
        <taxon>Magnoliopsida</taxon>
        <taxon>Magnoliidae</taxon>
        <taxon>Laurales</taxon>
        <taxon>Lauraceae</taxon>
        <taxon>Persea</taxon>
    </lineage>
</organism>